<feature type="transmembrane region" description="Helical" evidence="6">
    <location>
        <begin position="95"/>
        <end position="116"/>
    </location>
</feature>
<protein>
    <recommendedName>
        <fullName evidence="7">Rhodopsin domain-containing protein</fullName>
    </recommendedName>
</protein>
<evidence type="ECO:0000256" key="4">
    <source>
        <dbReference type="ARBA" id="ARBA00023136"/>
    </source>
</evidence>
<comment type="caution">
    <text evidence="8">The sequence shown here is derived from an EMBL/GenBank/DDBJ whole genome shotgun (WGS) entry which is preliminary data.</text>
</comment>
<dbReference type="PANTHER" id="PTHR33048">
    <property type="entry name" value="PTH11-LIKE INTEGRAL MEMBRANE PROTEIN (AFU_ORTHOLOGUE AFUA_5G11245)"/>
    <property type="match status" value="1"/>
</dbReference>
<keyword evidence="9" id="KW-1185">Reference proteome</keyword>
<evidence type="ECO:0000256" key="5">
    <source>
        <dbReference type="ARBA" id="ARBA00038359"/>
    </source>
</evidence>
<dbReference type="AlphaFoldDB" id="A0AAN6XYK4"/>
<evidence type="ECO:0000259" key="7">
    <source>
        <dbReference type="Pfam" id="PF20684"/>
    </source>
</evidence>
<comment type="similarity">
    <text evidence="5">Belongs to the SAT4 family.</text>
</comment>
<reference evidence="8" key="1">
    <citation type="journal article" date="2023" name="Mol. Phylogenet. Evol.">
        <title>Genome-scale phylogeny and comparative genomics of the fungal order Sordariales.</title>
        <authorList>
            <person name="Hensen N."/>
            <person name="Bonometti L."/>
            <person name="Westerberg I."/>
            <person name="Brannstrom I.O."/>
            <person name="Guillou S."/>
            <person name="Cros-Aarteil S."/>
            <person name="Calhoun S."/>
            <person name="Haridas S."/>
            <person name="Kuo A."/>
            <person name="Mondo S."/>
            <person name="Pangilinan J."/>
            <person name="Riley R."/>
            <person name="LaButti K."/>
            <person name="Andreopoulos B."/>
            <person name="Lipzen A."/>
            <person name="Chen C."/>
            <person name="Yan M."/>
            <person name="Daum C."/>
            <person name="Ng V."/>
            <person name="Clum A."/>
            <person name="Steindorff A."/>
            <person name="Ohm R.A."/>
            <person name="Martin F."/>
            <person name="Silar P."/>
            <person name="Natvig D.O."/>
            <person name="Lalanne C."/>
            <person name="Gautier V."/>
            <person name="Ament-Velasquez S.L."/>
            <person name="Kruys A."/>
            <person name="Hutchinson M.I."/>
            <person name="Powell A.J."/>
            <person name="Barry K."/>
            <person name="Miller A.N."/>
            <person name="Grigoriev I.V."/>
            <person name="Debuchy R."/>
            <person name="Gladieux P."/>
            <person name="Hiltunen Thoren M."/>
            <person name="Johannesson H."/>
        </authorList>
    </citation>
    <scope>NUCLEOTIDE SEQUENCE</scope>
    <source>
        <strain evidence="8">PSN293</strain>
    </source>
</reference>
<evidence type="ECO:0000313" key="9">
    <source>
        <dbReference type="Proteomes" id="UP001301769"/>
    </source>
</evidence>
<evidence type="ECO:0000313" key="8">
    <source>
        <dbReference type="EMBL" id="KAK4209025.1"/>
    </source>
</evidence>
<accession>A0AAN6XYK4</accession>
<gene>
    <name evidence="8" type="ORF">QBC37DRAFT_475741</name>
</gene>
<evidence type="ECO:0000256" key="1">
    <source>
        <dbReference type="ARBA" id="ARBA00004141"/>
    </source>
</evidence>
<sequence length="332" mass="36820">MGLYPPATVISVYSVFTGVAILLTALRFWVRLSYSPDPYLRRRLYWDDWFVILGLSVLCACTGIQFWNATHGAAGEAVSAATKDAQALVEHKVDFSMIVIEKIAFGAIKLSLLFLYRRIFVFSGNFRLVNNIFMWIVAAWAISFFVADLLLCGAHPEIQLALDQRPALLACGDRGALLIAFAATSIITDLFVLALPMPYIWSLQMRRSKKILATFVFLLGGISTLAGVLRLIFLSISYPMGRLTFGYKSPPQAQIPLVLQVFNPTFWVMVEMCMGAWAANLPVLTPVARGLTKMYKQSSLYKTLSNSSFDLEAKKDSSHYHESSISGSRGSG</sequence>
<feature type="transmembrane region" description="Helical" evidence="6">
    <location>
        <begin position="176"/>
        <end position="199"/>
    </location>
</feature>
<evidence type="ECO:0000256" key="6">
    <source>
        <dbReference type="SAM" id="Phobius"/>
    </source>
</evidence>
<feature type="transmembrane region" description="Helical" evidence="6">
    <location>
        <begin position="211"/>
        <end position="233"/>
    </location>
</feature>
<proteinExistence type="inferred from homology"/>
<feature type="transmembrane region" description="Helical" evidence="6">
    <location>
        <begin position="6"/>
        <end position="29"/>
    </location>
</feature>
<dbReference type="EMBL" id="MU858219">
    <property type="protein sequence ID" value="KAK4209025.1"/>
    <property type="molecule type" value="Genomic_DNA"/>
</dbReference>
<evidence type="ECO:0000256" key="2">
    <source>
        <dbReference type="ARBA" id="ARBA00022692"/>
    </source>
</evidence>
<dbReference type="PANTHER" id="PTHR33048:SF134">
    <property type="entry name" value="INTEGRAL MEMBRANE PROTEIN"/>
    <property type="match status" value="1"/>
</dbReference>
<reference evidence="8" key="2">
    <citation type="submission" date="2023-05" db="EMBL/GenBank/DDBJ databases">
        <authorList>
            <consortium name="Lawrence Berkeley National Laboratory"/>
            <person name="Steindorff A."/>
            <person name="Hensen N."/>
            <person name="Bonometti L."/>
            <person name="Westerberg I."/>
            <person name="Brannstrom I.O."/>
            <person name="Guillou S."/>
            <person name="Cros-Aarteil S."/>
            <person name="Calhoun S."/>
            <person name="Haridas S."/>
            <person name="Kuo A."/>
            <person name="Mondo S."/>
            <person name="Pangilinan J."/>
            <person name="Riley R."/>
            <person name="Labutti K."/>
            <person name="Andreopoulos B."/>
            <person name="Lipzen A."/>
            <person name="Chen C."/>
            <person name="Yanf M."/>
            <person name="Daum C."/>
            <person name="Ng V."/>
            <person name="Clum A."/>
            <person name="Ohm R."/>
            <person name="Martin F."/>
            <person name="Silar P."/>
            <person name="Natvig D."/>
            <person name="Lalanne C."/>
            <person name="Gautier V."/>
            <person name="Ament-Velasquez S.L."/>
            <person name="Kruys A."/>
            <person name="Hutchinson M.I."/>
            <person name="Powell A.J."/>
            <person name="Barry K."/>
            <person name="Miller A.N."/>
            <person name="Grigoriev I.V."/>
            <person name="Debuchy R."/>
            <person name="Gladieux P."/>
            <person name="Thoren M.H."/>
            <person name="Johannesson H."/>
        </authorList>
    </citation>
    <scope>NUCLEOTIDE SEQUENCE</scope>
    <source>
        <strain evidence="8">PSN293</strain>
    </source>
</reference>
<comment type="subcellular location">
    <subcellularLocation>
        <location evidence="1">Membrane</location>
        <topology evidence="1">Multi-pass membrane protein</topology>
    </subcellularLocation>
</comment>
<feature type="transmembrane region" description="Helical" evidence="6">
    <location>
        <begin position="49"/>
        <end position="67"/>
    </location>
</feature>
<organism evidence="8 9">
    <name type="scientific">Rhypophila decipiens</name>
    <dbReference type="NCBI Taxonomy" id="261697"/>
    <lineage>
        <taxon>Eukaryota</taxon>
        <taxon>Fungi</taxon>
        <taxon>Dikarya</taxon>
        <taxon>Ascomycota</taxon>
        <taxon>Pezizomycotina</taxon>
        <taxon>Sordariomycetes</taxon>
        <taxon>Sordariomycetidae</taxon>
        <taxon>Sordariales</taxon>
        <taxon>Naviculisporaceae</taxon>
        <taxon>Rhypophila</taxon>
    </lineage>
</organism>
<feature type="transmembrane region" description="Helical" evidence="6">
    <location>
        <begin position="266"/>
        <end position="288"/>
    </location>
</feature>
<keyword evidence="3 6" id="KW-1133">Transmembrane helix</keyword>
<dbReference type="InterPro" id="IPR052337">
    <property type="entry name" value="SAT4-like"/>
</dbReference>
<name>A0AAN6XYK4_9PEZI</name>
<dbReference type="GO" id="GO:0016020">
    <property type="term" value="C:membrane"/>
    <property type="evidence" value="ECO:0007669"/>
    <property type="project" value="UniProtKB-SubCell"/>
</dbReference>
<dbReference type="Pfam" id="PF20684">
    <property type="entry name" value="Fung_rhodopsin"/>
    <property type="match status" value="1"/>
</dbReference>
<feature type="transmembrane region" description="Helical" evidence="6">
    <location>
        <begin position="128"/>
        <end position="156"/>
    </location>
</feature>
<feature type="domain" description="Rhodopsin" evidence="7">
    <location>
        <begin position="40"/>
        <end position="288"/>
    </location>
</feature>
<keyword evidence="2 6" id="KW-0812">Transmembrane</keyword>
<evidence type="ECO:0000256" key="3">
    <source>
        <dbReference type="ARBA" id="ARBA00022989"/>
    </source>
</evidence>
<keyword evidence="4 6" id="KW-0472">Membrane</keyword>
<dbReference type="Proteomes" id="UP001301769">
    <property type="component" value="Unassembled WGS sequence"/>
</dbReference>
<dbReference type="InterPro" id="IPR049326">
    <property type="entry name" value="Rhodopsin_dom_fungi"/>
</dbReference>